<dbReference type="InterPro" id="IPR016181">
    <property type="entry name" value="Acyl_CoA_acyltransferase"/>
</dbReference>
<protein>
    <recommendedName>
        <fullName evidence="1">N-acetyltransferase domain-containing protein</fullName>
    </recommendedName>
</protein>
<dbReference type="AlphaFoldDB" id="A0A1Y5FBN6"/>
<dbReference type="PROSITE" id="PS51186">
    <property type="entry name" value="GNAT"/>
    <property type="match status" value="1"/>
</dbReference>
<sequence length="185" mass="20580">MSFEILPIEIDDVDEVLAFTDKWIGKNYYDKQELLDILHMGIRDGLNASLKAVVSGQLAGIRISLAPGNWIKPTSRGLTKDLWNVESDSMAYFKSLFVSGDFQKIGIGRALSSESIRVLGEMGAKGVLCHSWLESPGNSSQKYLLSFGFQPVKEHKLFWSVIDYVCTKCGPSKCSCTAIEMVKYL</sequence>
<evidence type="ECO:0000313" key="3">
    <source>
        <dbReference type="Proteomes" id="UP000196531"/>
    </source>
</evidence>
<dbReference type="Proteomes" id="UP000196531">
    <property type="component" value="Unassembled WGS sequence"/>
</dbReference>
<evidence type="ECO:0000313" key="2">
    <source>
        <dbReference type="EMBL" id="OUR96871.1"/>
    </source>
</evidence>
<reference evidence="3" key="1">
    <citation type="journal article" date="2017" name="Proc. Natl. Acad. Sci. U.S.A.">
        <title>Simulation of Deepwater Horizon oil plume reveals substrate specialization within a complex community of hydrocarbon-degraders.</title>
        <authorList>
            <person name="Hu P."/>
            <person name="Dubinsky E.A."/>
            <person name="Probst A.J."/>
            <person name="Wang J."/>
            <person name="Sieber C.M.K."/>
            <person name="Tom L.M."/>
            <person name="Gardinali P."/>
            <person name="Banfield J.F."/>
            <person name="Atlas R.M."/>
            <person name="Andersen G.L."/>
        </authorList>
    </citation>
    <scope>NUCLEOTIDE SEQUENCE [LARGE SCALE GENOMIC DNA]</scope>
</reference>
<organism evidence="2 3">
    <name type="scientific">Halobacteriovorax marinus</name>
    <dbReference type="NCBI Taxonomy" id="97084"/>
    <lineage>
        <taxon>Bacteria</taxon>
        <taxon>Pseudomonadati</taxon>
        <taxon>Bdellovibrionota</taxon>
        <taxon>Bacteriovoracia</taxon>
        <taxon>Bacteriovoracales</taxon>
        <taxon>Halobacteriovoraceae</taxon>
        <taxon>Halobacteriovorax</taxon>
    </lineage>
</organism>
<evidence type="ECO:0000259" key="1">
    <source>
        <dbReference type="PROSITE" id="PS51186"/>
    </source>
</evidence>
<gene>
    <name evidence="2" type="ORF">A9Q84_11075</name>
</gene>
<name>A0A1Y5FBN6_9BACT</name>
<accession>A0A1Y5FBN6</accession>
<dbReference type="EMBL" id="MAAO01000006">
    <property type="protein sequence ID" value="OUR96871.1"/>
    <property type="molecule type" value="Genomic_DNA"/>
</dbReference>
<dbReference type="GO" id="GO:0016747">
    <property type="term" value="F:acyltransferase activity, transferring groups other than amino-acyl groups"/>
    <property type="evidence" value="ECO:0007669"/>
    <property type="project" value="InterPro"/>
</dbReference>
<comment type="caution">
    <text evidence="2">The sequence shown here is derived from an EMBL/GenBank/DDBJ whole genome shotgun (WGS) entry which is preliminary data.</text>
</comment>
<feature type="domain" description="N-acetyltransferase" evidence="1">
    <location>
        <begin position="3"/>
        <end position="185"/>
    </location>
</feature>
<dbReference type="Gene3D" id="3.40.630.30">
    <property type="match status" value="1"/>
</dbReference>
<dbReference type="InterPro" id="IPR000182">
    <property type="entry name" value="GNAT_dom"/>
</dbReference>
<dbReference type="SUPFAM" id="SSF55729">
    <property type="entry name" value="Acyl-CoA N-acyltransferases (Nat)"/>
    <property type="match status" value="1"/>
</dbReference>
<proteinExistence type="predicted"/>